<dbReference type="AlphaFoldDB" id="C7R6L1"/>
<name>C7R6L1_KANKD</name>
<reference evidence="1 2" key="1">
    <citation type="journal article" date="2009" name="Stand. Genomic Sci.">
        <title>Complete genome sequence of Kangiella koreensis type strain (SW-125).</title>
        <authorList>
            <person name="Han C."/>
            <person name="Sikorski J."/>
            <person name="Lapidus A."/>
            <person name="Nolan M."/>
            <person name="Glavina Del Rio T."/>
            <person name="Tice H."/>
            <person name="Cheng J.F."/>
            <person name="Lucas S."/>
            <person name="Chen F."/>
            <person name="Copeland A."/>
            <person name="Ivanova N."/>
            <person name="Mavromatis K."/>
            <person name="Ovchinnikova G."/>
            <person name="Pati A."/>
            <person name="Bruce D."/>
            <person name="Goodwin L."/>
            <person name="Pitluck S."/>
            <person name="Chen A."/>
            <person name="Palaniappan K."/>
            <person name="Land M."/>
            <person name="Hauser L."/>
            <person name="Chang Y.J."/>
            <person name="Jeffries C.D."/>
            <person name="Chain P."/>
            <person name="Saunders E."/>
            <person name="Brettin T."/>
            <person name="Goker M."/>
            <person name="Tindall B.J."/>
            <person name="Bristow J."/>
            <person name="Eisen J.A."/>
            <person name="Markowitz V."/>
            <person name="Hugenholtz P."/>
            <person name="Kyrpides N.C."/>
            <person name="Klenk H.P."/>
            <person name="Detter J.C."/>
        </authorList>
    </citation>
    <scope>NUCLEOTIDE SEQUENCE [LARGE SCALE GENOMIC DNA]</scope>
    <source>
        <strain evidence="2">DSM 16069 / KCTC 12182 / SW-125</strain>
    </source>
</reference>
<evidence type="ECO:0000313" key="2">
    <source>
        <dbReference type="Proteomes" id="UP000001231"/>
    </source>
</evidence>
<proteinExistence type="predicted"/>
<evidence type="ECO:0000313" key="1">
    <source>
        <dbReference type="EMBL" id="ACV25527.1"/>
    </source>
</evidence>
<dbReference type="EMBL" id="CP001707">
    <property type="protein sequence ID" value="ACV25527.1"/>
    <property type="molecule type" value="Genomic_DNA"/>
</dbReference>
<sequence length="245" mass="27951">MAKVKEGISKVDFSHLSGLPEPVQRYFRHVLVDGQPYINEVIINQTGVLRTSTEKNKWFSFSAQHQVTPLSKSFEWNARVTLFPALWISIQDRYLDRVGSGHIKLWSIIPVANDGGHMEINSGELHRYLAEGVWYPTALLPESGVTWKAIDGGKALASITIDNITVALEFTFNERGEVVAVYTDGRYGRFGEGYQQKPWEGHFKDYHEVNGMKVPRYGEVGWWVDGQYELVWKGDIIKTEIVFKD</sequence>
<organism evidence="1 2">
    <name type="scientific">Kangiella koreensis (strain DSM 16069 / JCM 12317 / KCTC 12182 / SW-125)</name>
    <dbReference type="NCBI Taxonomy" id="523791"/>
    <lineage>
        <taxon>Bacteria</taxon>
        <taxon>Pseudomonadati</taxon>
        <taxon>Pseudomonadota</taxon>
        <taxon>Gammaproteobacteria</taxon>
        <taxon>Kangiellales</taxon>
        <taxon>Kangiellaceae</taxon>
        <taxon>Kangiella</taxon>
    </lineage>
</organism>
<keyword evidence="2" id="KW-1185">Reference proteome</keyword>
<dbReference type="STRING" id="523791.Kkor_0106"/>
<protein>
    <submittedName>
        <fullName evidence="1">Uncharacterized protein</fullName>
    </submittedName>
</protein>
<dbReference type="Pfam" id="PF21900">
    <property type="entry name" value="DUF6920"/>
    <property type="match status" value="1"/>
</dbReference>
<dbReference type="InterPro" id="IPR054213">
    <property type="entry name" value="DUF6920"/>
</dbReference>
<accession>C7R6L1</accession>
<dbReference type="RefSeq" id="WP_012800042.1">
    <property type="nucleotide sequence ID" value="NC_013166.1"/>
</dbReference>
<dbReference type="KEGG" id="kko:Kkor_0106"/>
<dbReference type="Proteomes" id="UP000001231">
    <property type="component" value="Chromosome"/>
</dbReference>
<dbReference type="eggNOG" id="ENOG502ZA6T">
    <property type="taxonomic scope" value="Bacteria"/>
</dbReference>
<gene>
    <name evidence="1" type="ordered locus">Kkor_0106</name>
</gene>
<dbReference type="InParanoid" id="C7R6L1"/>
<dbReference type="HOGENOM" id="CLU_064054_1_0_6"/>
<dbReference type="OrthoDB" id="3671061at2"/>